<dbReference type="GO" id="GO:0009055">
    <property type="term" value="F:electron transfer activity"/>
    <property type="evidence" value="ECO:0007669"/>
    <property type="project" value="InterPro"/>
</dbReference>
<dbReference type="PATRIC" id="fig|993516.3.peg.237"/>
<evidence type="ECO:0000256" key="2">
    <source>
        <dbReference type="ARBA" id="ARBA00022723"/>
    </source>
</evidence>
<dbReference type="Pfam" id="PF07627">
    <property type="entry name" value="PSCyt3"/>
    <property type="match status" value="1"/>
</dbReference>
<evidence type="ECO:0000313" key="7">
    <source>
        <dbReference type="Proteomes" id="UP000010959"/>
    </source>
</evidence>
<name>L7CPN1_RHOBT</name>
<proteinExistence type="predicted"/>
<protein>
    <submittedName>
        <fullName evidence="6">Protein containing planctomycete cytochrome C domain protein</fullName>
    </submittedName>
</protein>
<sequence length="1047" mass="118910">MVLSTSIVPAAVLPHLMPRFAFPPNNNAAMHSMRLILILFVGCCCATAQGSDALQTAFQDTVQPFLQQNCLQCHDDETAEGDLDLSADRNIDDVVNRFRHWAVVLDRLEVGDMPPENSDVQPSAEQRDAVITWIESLKAAEAKRTSGDPGLVLARRLSSAEYDRTIRDLTGVDIRPAADFPIDPANEAGFDNSGESLTMSPALLKKYLQAARRVGEHMAITPSGLAFSPHPVITPTDRDKFCVNRIIDFYRQQNTEISDHLFVVWKNQQSSSATPLDQRCRQHGVSAKYCRVLNELLDKKHDDDDQPTIGPIAALKQMWNEVNQKDLTDIEAREHCDIIANFIESLRESLIPDVPNLTAPDMNPGSQSLVLWKNRQFVANRRRFAKDQLPPLSDLIKSFDPSRFEIPAQDAVVTAMTVPESETDQEAFSQELDRFCSVFPDQFLVSERARVYLDQKKEKNLKGRFLSAGFHSQMGYFRDDAPLCDLMLTDDQRETLDRLWLELDFVTSAPMRQYAGFIWFDRTDSKFMRDRVFDRYRAEDKDCIAEEKVRGLCDAYTAKAERVGASPKALAAIRRYFDDMSKTFRSLEKIRKQSEPVQLEAMLQFAERAYRRPLKQTDKDSLLAFYQYLRTEGELDHEESIRDCVVRILMSPHFCYRVDPTNQLADSDANASKLPSGVEPLDSHSLANRLSYFVWSSMPDEQLMELAAQDRLQEPKVVAEQTHRMLSDIRSQGFVREFMGNWLNFRRFDQHNGVDREKFPTFTDDLRQSMLEEPLRFFADLIQRDGSVLDLLYANHTFVNRELASHYGIDEQRFNSLMEASDSDDDWVQLPNANQYGRGGLLPMGVFLTRNSPGLRTSPVQRGNWVVQRVLGEHVPAPPAEVPELPEDESKLGDLTIREALARHREHPSCAGCHERIDSMGLVFEGYGPVGEMRDADLGGRSIDASVVFPDGGQGDGIEGLKDYIRRDREKDFVEHLCRKLLAFALGRSLQLSDEFLIAEMQSNLKANQYRFQSMVETIVTSPAFRNKRVQLASVDNAPHSETEPSP</sequence>
<dbReference type="Pfam" id="PF07631">
    <property type="entry name" value="PSD4"/>
    <property type="match status" value="1"/>
</dbReference>
<dbReference type="InterPro" id="IPR013042">
    <property type="entry name" value="DUF1592"/>
</dbReference>
<dbReference type="Pfam" id="PF07637">
    <property type="entry name" value="PSD5"/>
    <property type="match status" value="1"/>
</dbReference>
<keyword evidence="2 4" id="KW-0479">Metal-binding</keyword>
<dbReference type="PROSITE" id="PS51007">
    <property type="entry name" value="CYTC"/>
    <property type="match status" value="1"/>
</dbReference>
<evidence type="ECO:0000256" key="3">
    <source>
        <dbReference type="ARBA" id="ARBA00023004"/>
    </source>
</evidence>
<dbReference type="InterPro" id="IPR013036">
    <property type="entry name" value="DUF1587"/>
</dbReference>
<organism evidence="6 7">
    <name type="scientific">Rhodopirellula baltica SWK14</name>
    <dbReference type="NCBI Taxonomy" id="993516"/>
    <lineage>
        <taxon>Bacteria</taxon>
        <taxon>Pseudomonadati</taxon>
        <taxon>Planctomycetota</taxon>
        <taxon>Planctomycetia</taxon>
        <taxon>Pirellulales</taxon>
        <taxon>Pirellulaceae</taxon>
        <taxon>Rhodopirellula</taxon>
    </lineage>
</organism>
<dbReference type="GO" id="GO:0020037">
    <property type="term" value="F:heme binding"/>
    <property type="evidence" value="ECO:0007669"/>
    <property type="project" value="InterPro"/>
</dbReference>
<gene>
    <name evidence="6" type="ORF">RBSWK_00217</name>
</gene>
<dbReference type="InterPro" id="IPR013043">
    <property type="entry name" value="DUF1595"/>
</dbReference>
<feature type="domain" description="Cytochrome c" evidence="5">
    <location>
        <begin position="45"/>
        <end position="138"/>
    </location>
</feature>
<dbReference type="GO" id="GO:0046872">
    <property type="term" value="F:metal ion binding"/>
    <property type="evidence" value="ECO:0007669"/>
    <property type="project" value="UniProtKB-KW"/>
</dbReference>
<evidence type="ECO:0000256" key="4">
    <source>
        <dbReference type="PROSITE-ProRule" id="PRU00433"/>
    </source>
</evidence>
<keyword evidence="3 4" id="KW-0408">Iron</keyword>
<accession>L7CPN1</accession>
<dbReference type="InterPro" id="IPR009056">
    <property type="entry name" value="Cyt_c-like_dom"/>
</dbReference>
<dbReference type="Pfam" id="PF07626">
    <property type="entry name" value="PSD3"/>
    <property type="match status" value="1"/>
</dbReference>
<evidence type="ECO:0000256" key="1">
    <source>
        <dbReference type="ARBA" id="ARBA00022617"/>
    </source>
</evidence>
<dbReference type="SUPFAM" id="SSF46626">
    <property type="entry name" value="Cytochrome c"/>
    <property type="match status" value="1"/>
</dbReference>
<dbReference type="InterPro" id="IPR013039">
    <property type="entry name" value="DUF1588"/>
</dbReference>
<dbReference type="InterPro" id="IPR036909">
    <property type="entry name" value="Cyt_c-like_dom_sf"/>
</dbReference>
<dbReference type="Pfam" id="PF07624">
    <property type="entry name" value="PSD2"/>
    <property type="match status" value="1"/>
</dbReference>
<dbReference type="AlphaFoldDB" id="L7CPN1"/>
<evidence type="ECO:0000259" key="5">
    <source>
        <dbReference type="PROSITE" id="PS51007"/>
    </source>
</evidence>
<evidence type="ECO:0000313" key="6">
    <source>
        <dbReference type="EMBL" id="ELP35810.1"/>
    </source>
</evidence>
<dbReference type="InterPro" id="IPR011478">
    <property type="entry name" value="DUF1585"/>
</dbReference>
<dbReference type="EMBL" id="AMWG01000006">
    <property type="protein sequence ID" value="ELP35810.1"/>
    <property type="molecule type" value="Genomic_DNA"/>
</dbReference>
<reference evidence="6 7" key="1">
    <citation type="journal article" date="2013" name="Mar. Genomics">
        <title>Expression of sulfatases in Rhodopirellula baltica and the diversity of sulfatases in the genus Rhodopirellula.</title>
        <authorList>
            <person name="Wegner C.E."/>
            <person name="Richter-Heitmann T."/>
            <person name="Klindworth A."/>
            <person name="Klockow C."/>
            <person name="Richter M."/>
            <person name="Achstetter T."/>
            <person name="Glockner F.O."/>
            <person name="Harder J."/>
        </authorList>
    </citation>
    <scope>NUCLEOTIDE SEQUENCE [LARGE SCALE GENOMIC DNA]</scope>
    <source>
        <strain evidence="6 7">SWK14</strain>
    </source>
</reference>
<comment type="caution">
    <text evidence="6">The sequence shown here is derived from an EMBL/GenBank/DDBJ whole genome shotgun (WGS) entry which is preliminary data.</text>
</comment>
<keyword evidence="1 4" id="KW-0349">Heme</keyword>
<dbReference type="Proteomes" id="UP000010959">
    <property type="component" value="Unassembled WGS sequence"/>
</dbReference>